<name>A0A942TGM0_9BACI</name>
<dbReference type="InterPro" id="IPR043129">
    <property type="entry name" value="ATPase_NBD"/>
</dbReference>
<dbReference type="PANTHER" id="PTHR43190">
    <property type="entry name" value="N-ACETYL-D-GLUCOSAMINE KINASE"/>
    <property type="match status" value="1"/>
</dbReference>
<dbReference type="CDD" id="cd24007">
    <property type="entry name" value="ASKHA_NBD_eukNAGK-like"/>
    <property type="match status" value="1"/>
</dbReference>
<dbReference type="EMBL" id="JAGYPG010000002">
    <property type="protein sequence ID" value="MBS4195999.1"/>
    <property type="molecule type" value="Genomic_DNA"/>
</dbReference>
<dbReference type="Proteomes" id="UP000681414">
    <property type="component" value="Unassembled WGS sequence"/>
</dbReference>
<feature type="domain" description="ATPase BadF/BadG/BcrA/BcrD type" evidence="1">
    <location>
        <begin position="5"/>
        <end position="290"/>
    </location>
</feature>
<evidence type="ECO:0000313" key="3">
    <source>
        <dbReference type="Proteomes" id="UP000681414"/>
    </source>
</evidence>
<dbReference type="InterPro" id="IPR002731">
    <property type="entry name" value="ATPase_BadF"/>
</dbReference>
<comment type="caution">
    <text evidence="2">The sequence shown here is derived from an EMBL/GenBank/DDBJ whole genome shotgun (WGS) entry which is preliminary data.</text>
</comment>
<dbReference type="Pfam" id="PF01869">
    <property type="entry name" value="BcrAD_BadFG"/>
    <property type="match status" value="1"/>
</dbReference>
<dbReference type="AlphaFoldDB" id="A0A942TGM0"/>
<dbReference type="RefSeq" id="WP_213125166.1">
    <property type="nucleotide sequence ID" value="NZ_JAGYPG010000002.1"/>
</dbReference>
<evidence type="ECO:0000259" key="1">
    <source>
        <dbReference type="Pfam" id="PF01869"/>
    </source>
</evidence>
<reference evidence="2 3" key="1">
    <citation type="submission" date="2021-05" db="EMBL/GenBank/DDBJ databases">
        <title>Novel Bacillus species.</title>
        <authorList>
            <person name="Liu G."/>
        </authorList>
    </citation>
    <scope>NUCLEOTIDE SEQUENCE [LARGE SCALE GENOMIC DNA]</scope>
    <source>
        <strain evidence="3">FJAT-49780</strain>
    </source>
</reference>
<accession>A0A942TGM0</accession>
<dbReference type="InterPro" id="IPR052519">
    <property type="entry name" value="Euk-type_GlcNAc_Kinase"/>
</dbReference>
<gene>
    <name evidence="2" type="ORF">KHA97_13110</name>
</gene>
<keyword evidence="3" id="KW-1185">Reference proteome</keyword>
<dbReference type="SUPFAM" id="SSF53067">
    <property type="entry name" value="Actin-like ATPase domain"/>
    <property type="match status" value="2"/>
</dbReference>
<proteinExistence type="predicted"/>
<protein>
    <recommendedName>
        <fullName evidence="1">ATPase BadF/BadG/BcrA/BcrD type domain-containing protein</fullName>
    </recommendedName>
</protein>
<organism evidence="2 3">
    <name type="scientific">Lederbergia citri</name>
    <dbReference type="NCBI Taxonomy" id="2833580"/>
    <lineage>
        <taxon>Bacteria</taxon>
        <taxon>Bacillati</taxon>
        <taxon>Bacillota</taxon>
        <taxon>Bacilli</taxon>
        <taxon>Bacillales</taxon>
        <taxon>Bacillaceae</taxon>
        <taxon>Lederbergia</taxon>
    </lineage>
</organism>
<dbReference type="PANTHER" id="PTHR43190:SF3">
    <property type="entry name" value="N-ACETYL-D-GLUCOSAMINE KINASE"/>
    <property type="match status" value="1"/>
</dbReference>
<evidence type="ECO:0000313" key="2">
    <source>
        <dbReference type="EMBL" id="MBS4195999.1"/>
    </source>
</evidence>
<dbReference type="Gene3D" id="3.30.420.40">
    <property type="match status" value="2"/>
</dbReference>
<sequence>MSYTIGIDAGGTKTTGLIMDSNKNILFQIETGYGNPNVNFSEALDNVWEAASACLYNEFGNKCAAIVAGVAGIEAEGNRKRFEAFFSDKTNIPVIFVNDAVLAYHALLDDQNGILTIAGTGSISYGRNGEKEGYSGGWGHILGDYGSAYDIAIQAFRKITKEADEGLPYSPLSHRLMRELGITSADGLKGFIYNAPKGEIASVSSFLFTEAERGDENAKRYFLDAGVELAKQTYSLFNKLELELPLKVGCKGSLLEKNPYVKAEFEGTLQKLVGNVEYIRNDATPAIGALSAAKLYLKEGI</sequence>